<evidence type="ECO:0000259" key="4">
    <source>
        <dbReference type="Pfam" id="PF24883"/>
    </source>
</evidence>
<dbReference type="AlphaFoldDB" id="A0A8E2DWY4"/>
<dbReference type="PANTHER" id="PTHR10039">
    <property type="entry name" value="AMELOGENIN"/>
    <property type="match status" value="1"/>
</dbReference>
<sequence length="500" mass="56978">MEPTISNDITSADSKPHTFLFPAPNSAWSGPDPLPLRSRILNSFQNVFNIDIPTHHKAGFIPHESGNVYNFLAYEALNAHSETSPSQDMDFMGVLAFKRLHHLNLHGYEVELELELHKLCESETTSKKQLDHVKILLRDYCQAIRDYQYVCQHHFKPHWPNKLYPFHETLLPTLNTRLNSDPTCPVYQNAWQDNLYRGIDTPYLKWQDGVISKIWGGMFGGLVLIVPMLIMTLHSTIKTSLITSSLFIIGVAFGLVFLSQGTWQDVLGMTAAYAAVLVVFVGTSIAGRVERLPKTPYISRNIFLDQAIIEYCQRRILQRIWYRTIDDRRVDVKEAHSSTFKWALEPQGEGVEWDDFPQWLQSGSGIYWVSGKAGDGKSTLMKYLWSELQTKKFLKKWAAECPLILASFFLWNLGTTEQSHWMMWREARGSDERPTLHSPAEMREAFNMIGGGRVGTRKFCIFIDGLDEYAGNYVDGVAFVRTLVANPNVKIVVSSRPVPA</sequence>
<evidence type="ECO:0000259" key="3">
    <source>
        <dbReference type="Pfam" id="PF20237"/>
    </source>
</evidence>
<dbReference type="PANTHER" id="PTHR10039:SF5">
    <property type="entry name" value="NACHT DOMAIN-CONTAINING PROTEIN"/>
    <property type="match status" value="1"/>
</dbReference>
<dbReference type="InterPro" id="IPR056884">
    <property type="entry name" value="NPHP3-like_N"/>
</dbReference>
<evidence type="ECO:0000256" key="1">
    <source>
        <dbReference type="ARBA" id="ARBA00022737"/>
    </source>
</evidence>
<keyword evidence="2" id="KW-1133">Transmembrane helix</keyword>
<keyword evidence="6" id="KW-1185">Reference proteome</keyword>
<keyword evidence="2" id="KW-0472">Membrane</keyword>
<gene>
    <name evidence="5" type="ORF">K432DRAFT_450053</name>
</gene>
<evidence type="ECO:0000313" key="6">
    <source>
        <dbReference type="Proteomes" id="UP000250266"/>
    </source>
</evidence>
<feature type="domain" description="DUF6594" evidence="3">
    <location>
        <begin position="117"/>
        <end position="278"/>
    </location>
</feature>
<dbReference type="Gene3D" id="3.40.50.300">
    <property type="entry name" value="P-loop containing nucleotide triphosphate hydrolases"/>
    <property type="match status" value="1"/>
</dbReference>
<keyword evidence="2" id="KW-0812">Transmembrane</keyword>
<dbReference type="InterPro" id="IPR046529">
    <property type="entry name" value="DUF6594"/>
</dbReference>
<evidence type="ECO:0008006" key="7">
    <source>
        <dbReference type="Google" id="ProtNLM"/>
    </source>
</evidence>
<keyword evidence="1" id="KW-0677">Repeat</keyword>
<protein>
    <recommendedName>
        <fullName evidence="7">NACHT domain-containing protein</fullName>
    </recommendedName>
</protein>
<dbReference type="EMBL" id="KV745976">
    <property type="protein sequence ID" value="OCK73095.1"/>
    <property type="molecule type" value="Genomic_DNA"/>
</dbReference>
<proteinExistence type="predicted"/>
<feature type="domain" description="Nephrocystin 3-like N-terminal" evidence="4">
    <location>
        <begin position="354"/>
        <end position="392"/>
    </location>
</feature>
<organism evidence="5 6">
    <name type="scientific">Lepidopterella palustris CBS 459.81</name>
    <dbReference type="NCBI Taxonomy" id="1314670"/>
    <lineage>
        <taxon>Eukaryota</taxon>
        <taxon>Fungi</taxon>
        <taxon>Dikarya</taxon>
        <taxon>Ascomycota</taxon>
        <taxon>Pezizomycotina</taxon>
        <taxon>Dothideomycetes</taxon>
        <taxon>Pleosporomycetidae</taxon>
        <taxon>Mytilinidiales</taxon>
        <taxon>Argynnaceae</taxon>
        <taxon>Lepidopterella</taxon>
    </lineage>
</organism>
<evidence type="ECO:0000256" key="2">
    <source>
        <dbReference type="SAM" id="Phobius"/>
    </source>
</evidence>
<feature type="transmembrane region" description="Helical" evidence="2">
    <location>
        <begin position="266"/>
        <end position="286"/>
    </location>
</feature>
<accession>A0A8E2DWY4</accession>
<dbReference type="InterPro" id="IPR027417">
    <property type="entry name" value="P-loop_NTPase"/>
</dbReference>
<dbReference type="Pfam" id="PF20237">
    <property type="entry name" value="DUF6594"/>
    <property type="match status" value="1"/>
</dbReference>
<dbReference type="SUPFAM" id="SSF52540">
    <property type="entry name" value="P-loop containing nucleoside triphosphate hydrolases"/>
    <property type="match status" value="1"/>
</dbReference>
<dbReference type="OrthoDB" id="3546297at2759"/>
<evidence type="ECO:0000313" key="5">
    <source>
        <dbReference type="EMBL" id="OCK73095.1"/>
    </source>
</evidence>
<name>A0A8E2DWY4_9PEZI</name>
<feature type="transmembrane region" description="Helical" evidence="2">
    <location>
        <begin position="214"/>
        <end position="233"/>
    </location>
</feature>
<dbReference type="Proteomes" id="UP000250266">
    <property type="component" value="Unassembled WGS sequence"/>
</dbReference>
<feature type="transmembrane region" description="Helical" evidence="2">
    <location>
        <begin position="240"/>
        <end position="260"/>
    </location>
</feature>
<reference evidence="5 6" key="1">
    <citation type="journal article" date="2016" name="Nat. Commun.">
        <title>Ectomycorrhizal ecology is imprinted in the genome of the dominant symbiotic fungus Cenococcum geophilum.</title>
        <authorList>
            <consortium name="DOE Joint Genome Institute"/>
            <person name="Peter M."/>
            <person name="Kohler A."/>
            <person name="Ohm R.A."/>
            <person name="Kuo A."/>
            <person name="Krutzmann J."/>
            <person name="Morin E."/>
            <person name="Arend M."/>
            <person name="Barry K.W."/>
            <person name="Binder M."/>
            <person name="Choi C."/>
            <person name="Clum A."/>
            <person name="Copeland A."/>
            <person name="Grisel N."/>
            <person name="Haridas S."/>
            <person name="Kipfer T."/>
            <person name="LaButti K."/>
            <person name="Lindquist E."/>
            <person name="Lipzen A."/>
            <person name="Maire R."/>
            <person name="Meier B."/>
            <person name="Mihaltcheva S."/>
            <person name="Molinier V."/>
            <person name="Murat C."/>
            <person name="Poggeler S."/>
            <person name="Quandt C.A."/>
            <person name="Sperisen C."/>
            <person name="Tritt A."/>
            <person name="Tisserant E."/>
            <person name="Crous P.W."/>
            <person name="Henrissat B."/>
            <person name="Nehls U."/>
            <person name="Egli S."/>
            <person name="Spatafora J.W."/>
            <person name="Grigoriev I.V."/>
            <person name="Martin F.M."/>
        </authorList>
    </citation>
    <scope>NUCLEOTIDE SEQUENCE [LARGE SCALE GENOMIC DNA]</scope>
    <source>
        <strain evidence="5 6">CBS 459.81</strain>
    </source>
</reference>
<dbReference type="Pfam" id="PF24883">
    <property type="entry name" value="NPHP3_N"/>
    <property type="match status" value="1"/>
</dbReference>